<dbReference type="SUPFAM" id="SSF55021">
    <property type="entry name" value="ACT-like"/>
    <property type="match status" value="2"/>
</dbReference>
<comment type="caution">
    <text evidence="2">The sequence shown here is derived from an EMBL/GenBank/DDBJ whole genome shotgun (WGS) entry which is preliminary data.</text>
</comment>
<dbReference type="Gene3D" id="3.30.70.260">
    <property type="match status" value="2"/>
</dbReference>
<keyword evidence="3" id="KW-1185">Reference proteome</keyword>
<dbReference type="PROSITE" id="PS51671">
    <property type="entry name" value="ACT"/>
    <property type="match status" value="1"/>
</dbReference>
<evidence type="ECO:0000313" key="3">
    <source>
        <dbReference type="Proteomes" id="UP000287447"/>
    </source>
</evidence>
<organism evidence="2 3">
    <name type="scientific">Hwanghaeella grinnelliae</name>
    <dbReference type="NCBI Taxonomy" id="2500179"/>
    <lineage>
        <taxon>Bacteria</taxon>
        <taxon>Pseudomonadati</taxon>
        <taxon>Pseudomonadota</taxon>
        <taxon>Alphaproteobacteria</taxon>
        <taxon>Rhodospirillales</taxon>
        <taxon>Rhodospirillaceae</taxon>
        <taxon>Hwanghaeella</taxon>
    </lineage>
</organism>
<dbReference type="AlphaFoldDB" id="A0A437QGX5"/>
<dbReference type="InterPro" id="IPR002912">
    <property type="entry name" value="ACT_dom"/>
</dbReference>
<sequence length="174" mass="18630">MPKDFVVTFVARDRPGLVDLMSEVVTAHGGNWLESRMARLAEKFAGIVRVQAPDDKAEAMADALANLSDHGFRVTVEEARTEETAEAGKVLNLEILGPDQPGIVHEISHCLAEHKVSVEELETSLEDAPFAGGKLFRAALTLHLPAGLSEDSLADALEEIGSAVMVDVTFGTPN</sequence>
<dbReference type="InterPro" id="IPR050990">
    <property type="entry name" value="UPF0237/GcvR_regulator"/>
</dbReference>
<dbReference type="EMBL" id="SADE01000004">
    <property type="protein sequence ID" value="RVU33823.1"/>
    <property type="molecule type" value="Genomic_DNA"/>
</dbReference>
<dbReference type="OrthoDB" id="12860at2"/>
<proteinExistence type="predicted"/>
<evidence type="ECO:0000259" key="1">
    <source>
        <dbReference type="PROSITE" id="PS51671"/>
    </source>
</evidence>
<name>A0A437QGX5_9PROT</name>
<dbReference type="GO" id="GO:0006355">
    <property type="term" value="P:regulation of DNA-templated transcription"/>
    <property type="evidence" value="ECO:0007669"/>
    <property type="project" value="InterPro"/>
</dbReference>
<dbReference type="PANTHER" id="PTHR34875">
    <property type="entry name" value="UPF0237 PROTEIN MJ1558"/>
    <property type="match status" value="1"/>
</dbReference>
<gene>
    <name evidence="2" type="ORF">EOI86_22055</name>
</gene>
<dbReference type="Pfam" id="PF13740">
    <property type="entry name" value="ACT_6"/>
    <property type="match status" value="2"/>
</dbReference>
<feature type="domain" description="ACT" evidence="1">
    <location>
        <begin position="92"/>
        <end position="174"/>
    </location>
</feature>
<reference evidence="3" key="1">
    <citation type="submission" date="2019-01" db="EMBL/GenBank/DDBJ databases">
        <title>Gri0909 isolated from a small marine red alga.</title>
        <authorList>
            <person name="Kim J."/>
            <person name="Jeong S.E."/>
            <person name="Jeon C.O."/>
        </authorList>
    </citation>
    <scope>NUCLEOTIDE SEQUENCE [LARGE SCALE GENOMIC DNA]</scope>
    <source>
        <strain evidence="3">Gri0909</strain>
    </source>
</reference>
<dbReference type="InterPro" id="IPR016867">
    <property type="entry name" value="GcvR"/>
</dbReference>
<evidence type="ECO:0000313" key="2">
    <source>
        <dbReference type="EMBL" id="RVU33823.1"/>
    </source>
</evidence>
<protein>
    <recommendedName>
        <fullName evidence="1">ACT domain-containing protein</fullName>
    </recommendedName>
</protein>
<accession>A0A437QGX5</accession>
<dbReference type="Proteomes" id="UP000287447">
    <property type="component" value="Unassembled WGS sequence"/>
</dbReference>
<dbReference type="PIRSF" id="PIRSF028103">
    <property type="entry name" value="GcvR"/>
    <property type="match status" value="1"/>
</dbReference>
<dbReference type="InterPro" id="IPR045865">
    <property type="entry name" value="ACT-like_dom_sf"/>
</dbReference>
<dbReference type="RefSeq" id="WP_127767853.1">
    <property type="nucleotide sequence ID" value="NZ_SADE01000004.1"/>
</dbReference>
<dbReference type="PANTHER" id="PTHR34875:SF6">
    <property type="entry name" value="UPF0237 PROTEIN MJ1558"/>
    <property type="match status" value="1"/>
</dbReference>
<dbReference type="CDD" id="cd04869">
    <property type="entry name" value="ACT_GcvR_2"/>
    <property type="match status" value="1"/>
</dbReference>